<dbReference type="PANTHER" id="PTHR32282">
    <property type="entry name" value="BINDING PROTEIN TRANSPEPTIDASE, PUTATIVE-RELATED"/>
    <property type="match status" value="1"/>
</dbReference>
<dbReference type="InterPro" id="IPR036950">
    <property type="entry name" value="PBP_transglycosylase"/>
</dbReference>
<evidence type="ECO:0000256" key="1">
    <source>
        <dbReference type="ARBA" id="ARBA00022679"/>
    </source>
</evidence>
<dbReference type="InterPro" id="IPR001264">
    <property type="entry name" value="Glyco_trans_51"/>
</dbReference>
<sequence>MSFSSLTGHRLSNRGKGVLQIYWGHGIYGIESASKFYFGKHPSLLTLGESAMLAGIVPAPEVRSPFRDPSRGKTFQARVLKKMVSTGFLDTETALSVLKQSLPLQVNGPGYSDGLLHLLSLYKVDLRGSSELDQGGRGSRFNEIWDWETQSKVWEICEDFERWVLKASRYNGYRFFDKNFSSDGLVPELRVHPIRPSTNNWWSCRL</sequence>
<dbReference type="Proteomes" id="UP000796880">
    <property type="component" value="Unassembled WGS sequence"/>
</dbReference>
<evidence type="ECO:0000259" key="2">
    <source>
        <dbReference type="Pfam" id="PF00912"/>
    </source>
</evidence>
<protein>
    <recommendedName>
        <fullName evidence="2">Glycosyl transferase family 51 domain-containing protein</fullName>
    </recommendedName>
</protein>
<evidence type="ECO:0000313" key="3">
    <source>
        <dbReference type="EMBL" id="KAF3445694.1"/>
    </source>
</evidence>
<accession>A0A8K0H515</accession>
<proteinExistence type="predicted"/>
<dbReference type="AlphaFoldDB" id="A0A8K0H515"/>
<dbReference type="OrthoDB" id="2017226at2759"/>
<keyword evidence="1" id="KW-0808">Transferase</keyword>
<comment type="caution">
    <text evidence="3">The sequence shown here is derived from an EMBL/GenBank/DDBJ whole genome shotgun (WGS) entry which is preliminary data.</text>
</comment>
<evidence type="ECO:0000313" key="4">
    <source>
        <dbReference type="Proteomes" id="UP000796880"/>
    </source>
</evidence>
<dbReference type="PANTHER" id="PTHR32282:SF33">
    <property type="entry name" value="PEPTIDOGLYCAN GLYCOSYLTRANSFERASE"/>
    <property type="match status" value="1"/>
</dbReference>
<dbReference type="InterPro" id="IPR050396">
    <property type="entry name" value="Glycosyltr_51/Transpeptidase"/>
</dbReference>
<dbReference type="EMBL" id="VOIH02000005">
    <property type="protein sequence ID" value="KAF3445694.1"/>
    <property type="molecule type" value="Genomic_DNA"/>
</dbReference>
<feature type="domain" description="Glycosyl transferase family 51" evidence="2">
    <location>
        <begin position="20"/>
        <end position="83"/>
    </location>
</feature>
<dbReference type="InterPro" id="IPR023346">
    <property type="entry name" value="Lysozyme-like_dom_sf"/>
</dbReference>
<dbReference type="GO" id="GO:0008955">
    <property type="term" value="F:peptidoglycan glycosyltransferase activity"/>
    <property type="evidence" value="ECO:0007669"/>
    <property type="project" value="TreeGrafter"/>
</dbReference>
<dbReference type="SUPFAM" id="SSF53955">
    <property type="entry name" value="Lysozyme-like"/>
    <property type="match status" value="1"/>
</dbReference>
<dbReference type="Pfam" id="PF00912">
    <property type="entry name" value="Transgly"/>
    <property type="match status" value="1"/>
</dbReference>
<dbReference type="Gene3D" id="1.10.3810.10">
    <property type="entry name" value="Biosynthetic peptidoglycan transglycosylase-like"/>
    <property type="match status" value="1"/>
</dbReference>
<keyword evidence="4" id="KW-1185">Reference proteome</keyword>
<name>A0A8K0H515_9ROSA</name>
<reference evidence="3" key="1">
    <citation type="submission" date="2020-03" db="EMBL/GenBank/DDBJ databases">
        <title>A high-quality chromosome-level genome assembly of a woody plant with both climbing and erect habits, Rhamnella rubrinervis.</title>
        <authorList>
            <person name="Lu Z."/>
            <person name="Yang Y."/>
            <person name="Zhu X."/>
            <person name="Sun Y."/>
        </authorList>
    </citation>
    <scope>NUCLEOTIDE SEQUENCE</scope>
    <source>
        <strain evidence="3">BYM</strain>
        <tissue evidence="3">Leaf</tissue>
    </source>
</reference>
<gene>
    <name evidence="3" type="ORF">FNV43_RR10870</name>
</gene>
<organism evidence="3 4">
    <name type="scientific">Rhamnella rubrinervis</name>
    <dbReference type="NCBI Taxonomy" id="2594499"/>
    <lineage>
        <taxon>Eukaryota</taxon>
        <taxon>Viridiplantae</taxon>
        <taxon>Streptophyta</taxon>
        <taxon>Embryophyta</taxon>
        <taxon>Tracheophyta</taxon>
        <taxon>Spermatophyta</taxon>
        <taxon>Magnoliopsida</taxon>
        <taxon>eudicotyledons</taxon>
        <taxon>Gunneridae</taxon>
        <taxon>Pentapetalae</taxon>
        <taxon>rosids</taxon>
        <taxon>fabids</taxon>
        <taxon>Rosales</taxon>
        <taxon>Rhamnaceae</taxon>
        <taxon>rhamnoid group</taxon>
        <taxon>Rhamneae</taxon>
        <taxon>Rhamnella</taxon>
    </lineage>
</organism>